<dbReference type="EMBL" id="QPJS01000004">
    <property type="protein sequence ID" value="RCX02335.1"/>
    <property type="molecule type" value="Genomic_DNA"/>
</dbReference>
<feature type="transmembrane region" description="Helical" evidence="10">
    <location>
        <begin position="181"/>
        <end position="200"/>
    </location>
</feature>
<comment type="similarity">
    <text evidence="2 9">Belongs to the membrane-bound acyltransferase family.</text>
</comment>
<feature type="transmembrane region" description="Helical" evidence="10">
    <location>
        <begin position="93"/>
        <end position="113"/>
    </location>
</feature>
<accession>A0A368ZZF3</accession>
<feature type="transmembrane region" description="Helical" evidence="10">
    <location>
        <begin position="272"/>
        <end position="294"/>
    </location>
</feature>
<dbReference type="PANTHER" id="PTHR13285">
    <property type="entry name" value="ACYLTRANSFERASE"/>
    <property type="match status" value="1"/>
</dbReference>
<dbReference type="InterPro" id="IPR051085">
    <property type="entry name" value="MB_O-acyltransferase"/>
</dbReference>
<feature type="transmembrane region" description="Helical" evidence="10">
    <location>
        <begin position="360"/>
        <end position="381"/>
    </location>
</feature>
<evidence type="ECO:0000256" key="1">
    <source>
        <dbReference type="ARBA" id="ARBA00004651"/>
    </source>
</evidence>
<reference evidence="11 12" key="1">
    <citation type="submission" date="2018-07" db="EMBL/GenBank/DDBJ databases">
        <title>Genomic Encyclopedia of Type Strains, Phase IV (KMG-IV): sequencing the most valuable type-strain genomes for metagenomic binning, comparative biology and taxonomic classification.</title>
        <authorList>
            <person name="Goeker M."/>
        </authorList>
    </citation>
    <scope>NUCLEOTIDE SEQUENCE [LARGE SCALE GENOMIC DNA]</scope>
    <source>
        <strain evidence="11 12">DSM 21410</strain>
    </source>
</reference>
<feature type="transmembrane region" description="Helical" evidence="10">
    <location>
        <begin position="220"/>
        <end position="246"/>
    </location>
</feature>
<dbReference type="PIRSF" id="PIRSF016636">
    <property type="entry name" value="AlgI_DltB"/>
    <property type="match status" value="1"/>
</dbReference>
<sequence>MWQRIVDLITYDPANPLIFSRFFFWGFYFIVLGFYSLVYPQRLLRNAYLFLVSLFFYYKSSGLSILILLFSTVSDFFIGKQIYQTKHPVLRKAWVGLSVFLNLSVLGYFKYAYFFTDNFNAIFNTNFQVINHFAQFSNCFFGTSFRIDKILLPVGISFYTFQTISYSVDIYRHQVRPVRNILDFGFYVSFFPQLVAGPIVRASEFIPQLYKPFRLTREEFGLGIFWIINGLIKKIVLADFIAVNFIDRVFADPERYGGFENLMALYGYTLQVYADFSGYTDIAIGVALLMGFYLPQNFWSPYKSKNVGEFWKRWHMSLSSWLKDYLYIPMGGNRSGSFFSYFSMFSILIFIAFLARSFLIFAGFAVLALAVWAVGRIYPAFKREVDTNINLMMTMLLGGLWHGASWNFVTWGGLNGLGLVIFKQWKKIRPWKNPNHPVLQFIGILITFHFITFTRTWFRGEDWEKSIAMLHQIYKHFTFSTAPQVISAFSDVFWVMAIGFVLHWIPERWKVNYRKRFCQAPVSLQLFAFVLTVLLVYQAVSAELTPFIYFAF</sequence>
<feature type="transmembrane region" description="Helical" evidence="10">
    <location>
        <begin position="401"/>
        <end position="422"/>
    </location>
</feature>
<evidence type="ECO:0000256" key="4">
    <source>
        <dbReference type="ARBA" id="ARBA00022679"/>
    </source>
</evidence>
<keyword evidence="7 9" id="KW-0472">Membrane</keyword>
<feature type="transmembrane region" description="Helical" evidence="10">
    <location>
        <begin position="526"/>
        <end position="551"/>
    </location>
</feature>
<evidence type="ECO:0000256" key="9">
    <source>
        <dbReference type="PIRNR" id="PIRNR016636"/>
    </source>
</evidence>
<feature type="transmembrane region" description="Helical" evidence="10">
    <location>
        <begin position="47"/>
        <end position="73"/>
    </location>
</feature>
<dbReference type="PANTHER" id="PTHR13285:SF23">
    <property type="entry name" value="TEICHOIC ACID D-ALANYLTRANSFERASE"/>
    <property type="match status" value="1"/>
</dbReference>
<evidence type="ECO:0000256" key="3">
    <source>
        <dbReference type="ARBA" id="ARBA00022475"/>
    </source>
</evidence>
<evidence type="ECO:0000313" key="11">
    <source>
        <dbReference type="EMBL" id="RCX02335.1"/>
    </source>
</evidence>
<feature type="transmembrane region" description="Helical" evidence="10">
    <location>
        <begin position="438"/>
        <end position="458"/>
    </location>
</feature>
<comment type="subcellular location">
    <subcellularLocation>
        <location evidence="1">Cell membrane</location>
        <topology evidence="1">Multi-pass membrane protein</topology>
    </subcellularLocation>
</comment>
<gene>
    <name evidence="11" type="ORF">DES35_10495</name>
</gene>
<dbReference type="InterPro" id="IPR028362">
    <property type="entry name" value="AlgI"/>
</dbReference>
<dbReference type="Pfam" id="PF03062">
    <property type="entry name" value="MBOAT"/>
    <property type="match status" value="1"/>
</dbReference>
<protein>
    <submittedName>
        <fullName evidence="11">D-alanyl-lipoteichoic acid acyltransferase DltB (MBOAT superfamily)</fullName>
    </submittedName>
</protein>
<evidence type="ECO:0000256" key="10">
    <source>
        <dbReference type="SAM" id="Phobius"/>
    </source>
</evidence>
<evidence type="ECO:0000256" key="5">
    <source>
        <dbReference type="ARBA" id="ARBA00022692"/>
    </source>
</evidence>
<feature type="transmembrane region" description="Helical" evidence="10">
    <location>
        <begin position="338"/>
        <end position="355"/>
    </location>
</feature>
<dbReference type="InterPro" id="IPR024194">
    <property type="entry name" value="Ac/AlaTfrase_AlgI/DltB"/>
</dbReference>
<keyword evidence="12" id="KW-1185">Reference proteome</keyword>
<keyword evidence="8 9" id="KW-0012">Acyltransferase</keyword>
<dbReference type="AlphaFoldDB" id="A0A368ZZF3"/>
<dbReference type="GO" id="GO:0016746">
    <property type="term" value="F:acyltransferase activity"/>
    <property type="evidence" value="ECO:0007669"/>
    <property type="project" value="UniProtKB-KW"/>
</dbReference>
<feature type="transmembrane region" description="Helical" evidence="10">
    <location>
        <begin position="22"/>
        <end position="40"/>
    </location>
</feature>
<organism evidence="11 12">
    <name type="scientific">Schleiferia thermophila</name>
    <dbReference type="NCBI Taxonomy" id="884107"/>
    <lineage>
        <taxon>Bacteria</taxon>
        <taxon>Pseudomonadati</taxon>
        <taxon>Bacteroidota</taxon>
        <taxon>Flavobacteriia</taxon>
        <taxon>Flavobacteriales</taxon>
        <taxon>Schleiferiaceae</taxon>
        <taxon>Schleiferia</taxon>
    </lineage>
</organism>
<evidence type="ECO:0000313" key="12">
    <source>
        <dbReference type="Proteomes" id="UP000253517"/>
    </source>
</evidence>
<keyword evidence="5 10" id="KW-0812">Transmembrane</keyword>
<dbReference type="RefSeq" id="WP_037358939.1">
    <property type="nucleotide sequence ID" value="NZ_BHZF01000005.1"/>
</dbReference>
<evidence type="ECO:0000256" key="8">
    <source>
        <dbReference type="ARBA" id="ARBA00023315"/>
    </source>
</evidence>
<evidence type="ECO:0000256" key="7">
    <source>
        <dbReference type="ARBA" id="ARBA00023136"/>
    </source>
</evidence>
<keyword evidence="3 9" id="KW-1003">Cell membrane</keyword>
<name>A0A368ZZF3_9FLAO</name>
<proteinExistence type="inferred from homology"/>
<keyword evidence="6 10" id="KW-1133">Transmembrane helix</keyword>
<keyword evidence="4 9" id="KW-0808">Transferase</keyword>
<dbReference type="InterPro" id="IPR004299">
    <property type="entry name" value="MBOAT_fam"/>
</dbReference>
<feature type="transmembrane region" description="Helical" evidence="10">
    <location>
        <begin position="485"/>
        <end position="505"/>
    </location>
</feature>
<dbReference type="PIRSF" id="PIRSF500217">
    <property type="entry name" value="AlgI"/>
    <property type="match status" value="1"/>
</dbReference>
<evidence type="ECO:0000256" key="2">
    <source>
        <dbReference type="ARBA" id="ARBA00010323"/>
    </source>
</evidence>
<dbReference type="Proteomes" id="UP000253517">
    <property type="component" value="Unassembled WGS sequence"/>
</dbReference>
<dbReference type="GO" id="GO:0005886">
    <property type="term" value="C:plasma membrane"/>
    <property type="evidence" value="ECO:0007669"/>
    <property type="project" value="UniProtKB-SubCell"/>
</dbReference>
<dbReference type="GO" id="GO:0042121">
    <property type="term" value="P:alginic acid biosynthetic process"/>
    <property type="evidence" value="ECO:0007669"/>
    <property type="project" value="InterPro"/>
</dbReference>
<evidence type="ECO:0000256" key="6">
    <source>
        <dbReference type="ARBA" id="ARBA00022989"/>
    </source>
</evidence>
<comment type="caution">
    <text evidence="11">The sequence shown here is derived from an EMBL/GenBank/DDBJ whole genome shotgun (WGS) entry which is preliminary data.</text>
</comment>